<protein>
    <submittedName>
        <fullName evidence="1">HAD family hydrolase</fullName>
        <ecNumber evidence="1">3.1.3.-</ecNumber>
    </submittedName>
</protein>
<dbReference type="NCBIfam" id="TIGR00099">
    <property type="entry name" value="Cof-subfamily"/>
    <property type="match status" value="1"/>
</dbReference>
<dbReference type="SFLD" id="SFLDS00003">
    <property type="entry name" value="Haloacid_Dehalogenase"/>
    <property type="match status" value="1"/>
</dbReference>
<dbReference type="PANTHER" id="PTHR10000">
    <property type="entry name" value="PHOSPHOSERINE PHOSPHATASE"/>
    <property type="match status" value="1"/>
</dbReference>
<dbReference type="GO" id="GO:0016791">
    <property type="term" value="F:phosphatase activity"/>
    <property type="evidence" value="ECO:0007669"/>
    <property type="project" value="TreeGrafter"/>
</dbReference>
<sequence length="265" mass="29469">MIKLVAIDLDGTLLNDSGEIHPKDSEKIQNLISNGIYVVLATGRTFKSAQHIAKQLNLNVPIVTYNGGLVKDAISQRVIHCSKINLDTAKEILKLAEHQQVYARAYIDDVLWEEKENINAKLYAQKHRISYQVKGSLSKNLDKEPYILLFKDKQNPSKIHNLTNKLKELNKVSVTSSTPDSVEVMSKGTSKAHALKIICQKLNIPKAKTLAIGNSLNDYDMLALAGQGVAMKNSDQALLERWSKVSQYTNNQAGVSSIIEKFVKT</sequence>
<dbReference type="RefSeq" id="WP_350343941.1">
    <property type="nucleotide sequence ID" value="NZ_CP158367.1"/>
</dbReference>
<dbReference type="InterPro" id="IPR006379">
    <property type="entry name" value="HAD-SF_hydro_IIB"/>
</dbReference>
<dbReference type="NCBIfam" id="TIGR01484">
    <property type="entry name" value="HAD-SF-IIB"/>
    <property type="match status" value="1"/>
</dbReference>
<proteinExistence type="predicted"/>
<dbReference type="SUPFAM" id="SSF56784">
    <property type="entry name" value="HAD-like"/>
    <property type="match status" value="1"/>
</dbReference>
<reference evidence="1" key="2">
    <citation type="submission" date="2024-06" db="EMBL/GenBank/DDBJ databases">
        <authorList>
            <person name="Petrova K.O."/>
            <person name="Toshchakov S.V."/>
            <person name="Boltjanskaja Y.V."/>
            <person name="Kevbrin V."/>
        </authorList>
    </citation>
    <scope>NUCLEOTIDE SEQUENCE</scope>
    <source>
        <strain evidence="1">Z-910T</strain>
    </source>
</reference>
<dbReference type="Gene3D" id="3.40.50.1000">
    <property type="entry name" value="HAD superfamily/HAD-like"/>
    <property type="match status" value="1"/>
</dbReference>
<dbReference type="GO" id="GO:0000287">
    <property type="term" value="F:magnesium ion binding"/>
    <property type="evidence" value="ECO:0007669"/>
    <property type="project" value="TreeGrafter"/>
</dbReference>
<dbReference type="PROSITE" id="PS01228">
    <property type="entry name" value="COF_1"/>
    <property type="match status" value="1"/>
</dbReference>
<dbReference type="AlphaFoldDB" id="A0AAU7VMU6"/>
<dbReference type="SFLD" id="SFLDG01140">
    <property type="entry name" value="C2.B:_Phosphomannomutase_and_P"/>
    <property type="match status" value="1"/>
</dbReference>
<dbReference type="EMBL" id="CP158367">
    <property type="protein sequence ID" value="XBX75196.1"/>
    <property type="molecule type" value="Genomic_DNA"/>
</dbReference>
<dbReference type="InterPro" id="IPR000150">
    <property type="entry name" value="Cof"/>
</dbReference>
<dbReference type="GO" id="GO:0005829">
    <property type="term" value="C:cytosol"/>
    <property type="evidence" value="ECO:0007669"/>
    <property type="project" value="TreeGrafter"/>
</dbReference>
<gene>
    <name evidence="1" type="ORF">PRVXT_000303</name>
</gene>
<accession>A0AAU7VMU6</accession>
<organism evidence="1">
    <name type="scientific">Proteinivorax tanatarense</name>
    <dbReference type="NCBI Taxonomy" id="1260629"/>
    <lineage>
        <taxon>Bacteria</taxon>
        <taxon>Bacillati</taxon>
        <taxon>Bacillota</taxon>
        <taxon>Clostridia</taxon>
        <taxon>Eubacteriales</taxon>
        <taxon>Proteinivoracaceae</taxon>
        <taxon>Proteinivorax</taxon>
    </lineage>
</organism>
<reference evidence="1" key="1">
    <citation type="journal article" date="2013" name="Extremophiles">
        <title>Proteinivorax tanatarense gen. nov., sp. nov., an anaerobic, haloalkaliphilic, proteolytic bacterium isolated from a decaying algal bloom, and proposal of Proteinivoraceae fam. nov.</title>
        <authorList>
            <person name="Kevbrin V."/>
            <person name="Boltyanskaya Y."/>
            <person name="Zhilina T."/>
            <person name="Kolganova T."/>
            <person name="Lavrentjeva E."/>
            <person name="Kuznetsov B."/>
        </authorList>
    </citation>
    <scope>NUCLEOTIDE SEQUENCE</scope>
    <source>
        <strain evidence="1">Z-910T</strain>
    </source>
</reference>
<dbReference type="InterPro" id="IPR036412">
    <property type="entry name" value="HAD-like_sf"/>
</dbReference>
<dbReference type="CDD" id="cd07516">
    <property type="entry name" value="HAD_Pase"/>
    <property type="match status" value="1"/>
</dbReference>
<dbReference type="Gene3D" id="3.30.1240.10">
    <property type="match status" value="1"/>
</dbReference>
<keyword evidence="1" id="KW-0378">Hydrolase</keyword>
<dbReference type="EC" id="3.1.3.-" evidence="1"/>
<dbReference type="PANTHER" id="PTHR10000:SF8">
    <property type="entry name" value="HAD SUPERFAMILY HYDROLASE-LIKE, TYPE 3"/>
    <property type="match status" value="1"/>
</dbReference>
<name>A0AAU7VMU6_9FIRM</name>
<evidence type="ECO:0000313" key="1">
    <source>
        <dbReference type="EMBL" id="XBX75196.1"/>
    </source>
</evidence>
<dbReference type="InterPro" id="IPR023214">
    <property type="entry name" value="HAD_sf"/>
</dbReference>
<dbReference type="Pfam" id="PF08282">
    <property type="entry name" value="Hydrolase_3"/>
    <property type="match status" value="1"/>
</dbReference>